<evidence type="ECO:0000256" key="3">
    <source>
        <dbReference type="ARBA" id="ARBA00023157"/>
    </source>
</evidence>
<feature type="signal peptide" evidence="4">
    <location>
        <begin position="1"/>
        <end position="21"/>
    </location>
</feature>
<dbReference type="PROSITE" id="PS00272">
    <property type="entry name" value="SNAKE_TOXIN"/>
    <property type="match status" value="1"/>
</dbReference>
<reference evidence="5 6" key="1">
    <citation type="journal article" date="2024" name="Proc. Natl. Acad. Sci. U.S.A.">
        <title>The genetic regulatory architecture and epigenomic basis for age-related changes in rattlesnake venom.</title>
        <authorList>
            <person name="Hogan M.P."/>
            <person name="Holding M.L."/>
            <person name="Nystrom G.S."/>
            <person name="Colston T.J."/>
            <person name="Bartlett D.A."/>
            <person name="Mason A.J."/>
            <person name="Ellsworth S.A."/>
            <person name="Rautsaw R.M."/>
            <person name="Lawrence K.C."/>
            <person name="Strickland J.L."/>
            <person name="He B."/>
            <person name="Fraser P."/>
            <person name="Margres M.J."/>
            <person name="Gilbert D.M."/>
            <person name="Gibbs H.L."/>
            <person name="Parkinson C.L."/>
            <person name="Rokyta D.R."/>
        </authorList>
    </citation>
    <scope>NUCLEOTIDE SEQUENCE [LARGE SCALE GENOMIC DNA]</scope>
    <source>
        <strain evidence="5">DRR0105</strain>
    </source>
</reference>
<dbReference type="CDD" id="cd00206">
    <property type="entry name" value="TFP_snake_toxin"/>
    <property type="match status" value="1"/>
</dbReference>
<organism evidence="5 6">
    <name type="scientific">Crotalus adamanteus</name>
    <name type="common">Eastern diamondback rattlesnake</name>
    <dbReference type="NCBI Taxonomy" id="8729"/>
    <lineage>
        <taxon>Eukaryota</taxon>
        <taxon>Metazoa</taxon>
        <taxon>Chordata</taxon>
        <taxon>Craniata</taxon>
        <taxon>Vertebrata</taxon>
        <taxon>Euteleostomi</taxon>
        <taxon>Lepidosauria</taxon>
        <taxon>Squamata</taxon>
        <taxon>Bifurcata</taxon>
        <taxon>Unidentata</taxon>
        <taxon>Episquamata</taxon>
        <taxon>Toxicofera</taxon>
        <taxon>Serpentes</taxon>
        <taxon>Colubroidea</taxon>
        <taxon>Viperidae</taxon>
        <taxon>Crotalinae</taxon>
        <taxon>Crotalus</taxon>
    </lineage>
</organism>
<evidence type="ECO:0000313" key="6">
    <source>
        <dbReference type="Proteomes" id="UP001474421"/>
    </source>
</evidence>
<dbReference type="InterPro" id="IPR054131">
    <property type="entry name" value="Toxin_cobra-type"/>
</dbReference>
<evidence type="ECO:0000313" key="5">
    <source>
        <dbReference type="EMBL" id="KAK9402907.1"/>
    </source>
</evidence>
<protein>
    <submittedName>
        <fullName evidence="5">Three-fingered toxin-33</fullName>
    </submittedName>
</protein>
<evidence type="ECO:0000256" key="2">
    <source>
        <dbReference type="ARBA" id="ARBA00022525"/>
    </source>
</evidence>
<dbReference type="EMBL" id="JAOTOJ010000003">
    <property type="protein sequence ID" value="KAK9402907.1"/>
    <property type="molecule type" value="Genomic_DNA"/>
</dbReference>
<keyword evidence="3" id="KW-1015">Disulfide bond</keyword>
<dbReference type="Pfam" id="PF21947">
    <property type="entry name" value="Toxin_cobra-type"/>
    <property type="match status" value="1"/>
</dbReference>
<sequence length="90" mass="10206">MKALLLTLLLVVSVFIDTGHTLRCYTCRSKTCNESKQCKKRDNICYIMLASFNSGMKLLRGCSKLCPIQKTPVIMNCCNTDRCNDILQTH</sequence>
<dbReference type="GO" id="GO:0090729">
    <property type="term" value="F:toxin activity"/>
    <property type="evidence" value="ECO:0007669"/>
    <property type="project" value="InterPro"/>
</dbReference>
<comment type="caution">
    <text evidence="5">The sequence shown here is derived from an EMBL/GenBank/DDBJ whole genome shotgun (WGS) entry which is preliminary data.</text>
</comment>
<evidence type="ECO:0000256" key="4">
    <source>
        <dbReference type="SAM" id="SignalP"/>
    </source>
</evidence>
<evidence type="ECO:0000256" key="1">
    <source>
        <dbReference type="ARBA" id="ARBA00004613"/>
    </source>
</evidence>
<name>A0AAW1BLR8_CROAD</name>
<keyword evidence="4" id="KW-0732">Signal</keyword>
<dbReference type="AlphaFoldDB" id="A0AAW1BLR8"/>
<dbReference type="InterPro" id="IPR003571">
    <property type="entry name" value="Snake_3FTx"/>
</dbReference>
<feature type="chain" id="PRO_5043766076" evidence="4">
    <location>
        <begin position="22"/>
        <end position="90"/>
    </location>
</feature>
<comment type="subcellular location">
    <subcellularLocation>
        <location evidence="1">Secreted</location>
    </subcellularLocation>
</comment>
<dbReference type="InterPro" id="IPR018354">
    <property type="entry name" value="Snake_toxin_con_site"/>
</dbReference>
<proteinExistence type="predicted"/>
<accession>A0AAW1BLR8</accession>
<dbReference type="InterPro" id="IPR045860">
    <property type="entry name" value="Snake_toxin-like_sf"/>
</dbReference>
<keyword evidence="2" id="KW-0964">Secreted</keyword>
<dbReference type="Gene3D" id="2.10.60.10">
    <property type="entry name" value="CD59"/>
    <property type="match status" value="1"/>
</dbReference>
<dbReference type="GO" id="GO:0005576">
    <property type="term" value="C:extracellular region"/>
    <property type="evidence" value="ECO:0007669"/>
    <property type="project" value="UniProtKB-SubCell"/>
</dbReference>
<gene>
    <name evidence="5" type="ORF">NXF25_007734</name>
</gene>
<dbReference type="Proteomes" id="UP001474421">
    <property type="component" value="Unassembled WGS sequence"/>
</dbReference>
<dbReference type="SUPFAM" id="SSF57302">
    <property type="entry name" value="Snake toxin-like"/>
    <property type="match status" value="1"/>
</dbReference>
<keyword evidence="6" id="KW-1185">Reference proteome</keyword>